<evidence type="ECO:0000259" key="2">
    <source>
        <dbReference type="Pfam" id="PF01970"/>
    </source>
</evidence>
<keyword evidence="1" id="KW-1133">Transmembrane helix</keyword>
<dbReference type="InterPro" id="IPR002823">
    <property type="entry name" value="DUF112_TM"/>
</dbReference>
<evidence type="ECO:0000313" key="4">
    <source>
        <dbReference type="Proteomes" id="UP000515317"/>
    </source>
</evidence>
<reference evidence="3 4" key="1">
    <citation type="submission" date="2020-08" db="EMBL/GenBank/DDBJ databases">
        <title>Genome sequence of Rhizobiales bacterium strain IZ6.</title>
        <authorList>
            <person name="Nakai R."/>
            <person name="Naganuma T."/>
        </authorList>
    </citation>
    <scope>NUCLEOTIDE SEQUENCE [LARGE SCALE GENOMIC DNA]</scope>
    <source>
        <strain evidence="3 4">IZ6</strain>
    </source>
</reference>
<feature type="transmembrane region" description="Helical" evidence="1">
    <location>
        <begin position="145"/>
        <end position="163"/>
    </location>
</feature>
<feature type="transmembrane region" description="Helical" evidence="1">
    <location>
        <begin position="384"/>
        <end position="405"/>
    </location>
</feature>
<dbReference type="PANTHER" id="PTHR35342">
    <property type="entry name" value="TRICARBOXYLIC TRANSPORT PROTEIN"/>
    <property type="match status" value="1"/>
</dbReference>
<feature type="transmembrane region" description="Helical" evidence="1">
    <location>
        <begin position="206"/>
        <end position="227"/>
    </location>
</feature>
<feature type="transmembrane region" description="Helical" evidence="1">
    <location>
        <begin position="355"/>
        <end position="377"/>
    </location>
</feature>
<gene>
    <name evidence="3" type="ORF">IZ6_03400</name>
</gene>
<dbReference type="EMBL" id="AP023361">
    <property type="protein sequence ID" value="BCJ89605.1"/>
    <property type="molecule type" value="Genomic_DNA"/>
</dbReference>
<proteinExistence type="predicted"/>
<feature type="domain" description="DUF112" evidence="2">
    <location>
        <begin position="20"/>
        <end position="439"/>
    </location>
</feature>
<feature type="transmembrane region" description="Helical" evidence="1">
    <location>
        <begin position="108"/>
        <end position="133"/>
    </location>
</feature>
<keyword evidence="4" id="KW-1185">Reference proteome</keyword>
<feature type="transmembrane region" description="Helical" evidence="1">
    <location>
        <begin position="319"/>
        <end position="343"/>
    </location>
</feature>
<dbReference type="Pfam" id="PF01970">
    <property type="entry name" value="TctA"/>
    <property type="match status" value="1"/>
</dbReference>
<feature type="transmembrane region" description="Helical" evidence="1">
    <location>
        <begin position="463"/>
        <end position="487"/>
    </location>
</feature>
<evidence type="ECO:0000313" key="3">
    <source>
        <dbReference type="EMBL" id="BCJ89605.1"/>
    </source>
</evidence>
<dbReference type="AlphaFoldDB" id="A0A6S6QP91"/>
<accession>A0A6S6QP91</accession>
<sequence length="505" mass="52812">MDSLPYVLGGFEVALQPHNLMFVFVGTLLGTIIGILPGIGATAGIALLLPLTFGLDPVSALIMLCGIYYGSSYGGTAASVLINTPGDGTSVITVFDGYPMARNGRAGAALAVAAVGSFVAGTISVIALTLLAIPFSSVALQFGPAENFMLMIFTMSAVGAFTSGSLPKGMFSVFFGLMIATIGIDLQSGQERFVFGIPSLQDGVPFLSIVVGFFALTEVIYQIQAWYTGDAKPIRISGRLWCTPDEWRRSIGPITRGGIIGFIVGVLPGAGGIIATVISYATEKKLSKHPEMFGKGAIEGVAGPEAANNSSVSGNLVPLLTLGIPGSGVTAVLLGAFIMYGIQPGPQLMKEQPELVWGLIDSMYLGNLILLVLNLPLIGLFVRILYLPSGILLTGILVVALTGVYSVNSSITEVYLALGFAVIGYFFRKADIPVAPLVLGVVLGGLMEQAFRQGMTISSGDPMIFLATPVCLILAVLTLGSLFMPVLQQVFTNRRAKREAAVQQG</sequence>
<feature type="transmembrane region" description="Helical" evidence="1">
    <location>
        <begin position="20"/>
        <end position="39"/>
    </location>
</feature>
<dbReference type="PANTHER" id="PTHR35342:SF5">
    <property type="entry name" value="TRICARBOXYLIC TRANSPORT PROTEIN"/>
    <property type="match status" value="1"/>
</dbReference>
<dbReference type="Proteomes" id="UP000515317">
    <property type="component" value="Chromosome"/>
</dbReference>
<evidence type="ECO:0000256" key="1">
    <source>
        <dbReference type="SAM" id="Phobius"/>
    </source>
</evidence>
<feature type="transmembrane region" description="Helical" evidence="1">
    <location>
        <begin position="434"/>
        <end position="451"/>
    </location>
</feature>
<dbReference type="KEGG" id="tso:IZ6_03400"/>
<keyword evidence="1" id="KW-0472">Membrane</keyword>
<feature type="transmembrane region" description="Helical" evidence="1">
    <location>
        <begin position="169"/>
        <end position="186"/>
    </location>
</feature>
<name>A0A6S6QP91_9HYPH</name>
<protein>
    <submittedName>
        <fullName evidence="3">Tripartite tricarboxylate transporter TctA</fullName>
    </submittedName>
</protein>
<organism evidence="3 4">
    <name type="scientific">Terrihabitans soli</name>
    <dbReference type="NCBI Taxonomy" id="708113"/>
    <lineage>
        <taxon>Bacteria</taxon>
        <taxon>Pseudomonadati</taxon>
        <taxon>Pseudomonadota</taxon>
        <taxon>Alphaproteobacteria</taxon>
        <taxon>Hyphomicrobiales</taxon>
        <taxon>Terrihabitans</taxon>
    </lineage>
</organism>
<keyword evidence="1" id="KW-0812">Transmembrane</keyword>
<dbReference type="RefSeq" id="WP_222876304.1">
    <property type="nucleotide sequence ID" value="NZ_AP023361.1"/>
</dbReference>
<feature type="transmembrane region" description="Helical" evidence="1">
    <location>
        <begin position="259"/>
        <end position="282"/>
    </location>
</feature>